<dbReference type="RefSeq" id="XP_064655992.1">
    <property type="nucleotide sequence ID" value="XM_064805532.1"/>
</dbReference>
<dbReference type="PANTHER" id="PTHR35605">
    <property type="entry name" value="ECP2 EFFECTOR PROTEIN DOMAIN-CONTAINING PROTEIN-RELATED"/>
    <property type="match status" value="1"/>
</dbReference>
<dbReference type="GeneID" id="89929633"/>
<evidence type="ECO:0000313" key="3">
    <source>
        <dbReference type="EMBL" id="KAK5166039.1"/>
    </source>
</evidence>
<dbReference type="AlphaFoldDB" id="A0AAV9P0K0"/>
<reference evidence="3 4" key="1">
    <citation type="submission" date="2023-08" db="EMBL/GenBank/DDBJ databases">
        <title>Black Yeasts Isolated from many extreme environments.</title>
        <authorList>
            <person name="Coleine C."/>
            <person name="Stajich J.E."/>
            <person name="Selbmann L."/>
        </authorList>
    </citation>
    <scope>NUCLEOTIDE SEQUENCE [LARGE SCALE GENOMIC DNA]</scope>
    <source>
        <strain evidence="3 4">CCFEE 5935</strain>
    </source>
</reference>
<evidence type="ECO:0000256" key="1">
    <source>
        <dbReference type="SAM" id="MobiDB-lite"/>
    </source>
</evidence>
<comment type="caution">
    <text evidence="3">The sequence shown here is derived from an EMBL/GenBank/DDBJ whole genome shotgun (WGS) entry which is preliminary data.</text>
</comment>
<protein>
    <submittedName>
        <fullName evidence="3">Uncharacterized protein</fullName>
    </submittedName>
</protein>
<proteinExistence type="predicted"/>
<dbReference type="EMBL" id="JAVRRT010000014">
    <property type="protein sequence ID" value="KAK5166039.1"/>
    <property type="molecule type" value="Genomic_DNA"/>
</dbReference>
<keyword evidence="2" id="KW-0732">Signal</keyword>
<evidence type="ECO:0000256" key="2">
    <source>
        <dbReference type="SAM" id="SignalP"/>
    </source>
</evidence>
<dbReference type="PANTHER" id="PTHR35605:SF1">
    <property type="entry name" value="ECP2 EFFECTOR PROTEIN DOMAIN-CONTAINING PROTEIN-RELATED"/>
    <property type="match status" value="1"/>
</dbReference>
<evidence type="ECO:0000313" key="4">
    <source>
        <dbReference type="Proteomes" id="UP001337655"/>
    </source>
</evidence>
<accession>A0AAV9P0K0</accession>
<keyword evidence="4" id="KW-1185">Reference proteome</keyword>
<feature type="chain" id="PRO_5043597526" evidence="2">
    <location>
        <begin position="21"/>
        <end position="567"/>
    </location>
</feature>
<feature type="region of interest" description="Disordered" evidence="1">
    <location>
        <begin position="383"/>
        <end position="404"/>
    </location>
</feature>
<feature type="signal peptide" evidence="2">
    <location>
        <begin position="1"/>
        <end position="20"/>
    </location>
</feature>
<dbReference type="Proteomes" id="UP001337655">
    <property type="component" value="Unassembled WGS sequence"/>
</dbReference>
<name>A0AAV9P0K0_9PEZI</name>
<organism evidence="3 4">
    <name type="scientific">Saxophila tyrrhenica</name>
    <dbReference type="NCBI Taxonomy" id="1690608"/>
    <lineage>
        <taxon>Eukaryota</taxon>
        <taxon>Fungi</taxon>
        <taxon>Dikarya</taxon>
        <taxon>Ascomycota</taxon>
        <taxon>Pezizomycotina</taxon>
        <taxon>Dothideomycetes</taxon>
        <taxon>Dothideomycetidae</taxon>
        <taxon>Mycosphaerellales</taxon>
        <taxon>Extremaceae</taxon>
        <taxon>Saxophila</taxon>
    </lineage>
</organism>
<sequence length="567" mass="60601">MHSARNLALWATTLVAFVNANPTPTKTRRSSFNNLSKRRMKDSLTGVTCGLWATGTWDDSWDAIDMATTDEATGEYKTTIVAPAQSCSRLGCINNSGIYVCNDQDVDVDVDPFELEDSAQSLISNCQTYWGYDIDAVSGQAFYGDPGINLVAAYCDSNDPPSKKPSDYGTCASDDCPPSCGWPGADVPRCDDFYPSPSAVPRAVPAVSKTRRSTSHSISKRDFSDDSLKCDQWATATKADAVQVIQDVTANGGAIVAAPQSCSRLGGLYICNDQDVAVVVQLAELAIPAGLLVDTCAYYYAEQLGTVTDQTLFSGQLWSSDPDVNMVVSYCDSNDDPFKKPSEYDAGCGDTCPTTCGYPGADYPVCIPAYSLVPRAPAPAVPKVRRSRSNGISKKAISKSDASKRDISKRTLNGAHGVTCGGFATADYRDINDLIHYLTQGAGGGAFIVPERQCSLLGYRGDSGLYACNDGDIALVLQRDDVLRPASALVLGCERFNSVDSIIDSDLHPVSGQVFFDDPALNLVVAFWQTTYPYDMRPSDIIGGLNGATSTCGYSGADEEECPFTVA</sequence>
<gene>
    <name evidence="3" type="ORF">LTR77_008300</name>
</gene>